<accession>A0A699KH29</accession>
<dbReference type="EMBL" id="BKCJ010519193">
    <property type="protein sequence ID" value="GFA94439.1"/>
    <property type="molecule type" value="Genomic_DNA"/>
</dbReference>
<dbReference type="AlphaFoldDB" id="A0A699KH29"/>
<sequence>MERAATTAFSLEAKQDSVITSVLVMNRGMLLHIIEERVNVVRRQGHGFSGNVTPLFETMMVNAQEEVGEGSGLYTDSHYTPTDTQPSLSKSQKKIKPKRKQRQAAKVHSPNSEILVEEKKAKIAQAKEIAKLKKELRS</sequence>
<comment type="caution">
    <text evidence="2">The sequence shown here is derived from an EMBL/GenBank/DDBJ whole genome shotgun (WGS) entry which is preliminary data.</text>
</comment>
<feature type="compositionally biased region" description="Basic residues" evidence="1">
    <location>
        <begin position="91"/>
        <end position="105"/>
    </location>
</feature>
<evidence type="ECO:0000256" key="1">
    <source>
        <dbReference type="SAM" id="MobiDB-lite"/>
    </source>
</evidence>
<protein>
    <submittedName>
        <fullName evidence="2">Uncharacterized protein</fullName>
    </submittedName>
</protein>
<evidence type="ECO:0000313" key="2">
    <source>
        <dbReference type="EMBL" id="GFA94439.1"/>
    </source>
</evidence>
<gene>
    <name evidence="2" type="ORF">Tci_666411</name>
</gene>
<reference evidence="2" key="1">
    <citation type="journal article" date="2019" name="Sci. Rep.">
        <title>Draft genome of Tanacetum cinerariifolium, the natural source of mosquito coil.</title>
        <authorList>
            <person name="Yamashiro T."/>
            <person name="Shiraishi A."/>
            <person name="Satake H."/>
            <person name="Nakayama K."/>
        </authorList>
    </citation>
    <scope>NUCLEOTIDE SEQUENCE</scope>
</reference>
<proteinExistence type="predicted"/>
<organism evidence="2">
    <name type="scientific">Tanacetum cinerariifolium</name>
    <name type="common">Dalmatian daisy</name>
    <name type="synonym">Chrysanthemum cinerariifolium</name>
    <dbReference type="NCBI Taxonomy" id="118510"/>
    <lineage>
        <taxon>Eukaryota</taxon>
        <taxon>Viridiplantae</taxon>
        <taxon>Streptophyta</taxon>
        <taxon>Embryophyta</taxon>
        <taxon>Tracheophyta</taxon>
        <taxon>Spermatophyta</taxon>
        <taxon>Magnoliopsida</taxon>
        <taxon>eudicotyledons</taxon>
        <taxon>Gunneridae</taxon>
        <taxon>Pentapetalae</taxon>
        <taxon>asterids</taxon>
        <taxon>campanulids</taxon>
        <taxon>Asterales</taxon>
        <taxon>Asteraceae</taxon>
        <taxon>Asteroideae</taxon>
        <taxon>Anthemideae</taxon>
        <taxon>Anthemidinae</taxon>
        <taxon>Tanacetum</taxon>
    </lineage>
</organism>
<name>A0A699KH29_TANCI</name>
<feature type="region of interest" description="Disordered" evidence="1">
    <location>
        <begin position="70"/>
        <end position="113"/>
    </location>
</feature>